<comment type="subunit">
    <text evidence="10">Probably a homodimer.</text>
</comment>
<evidence type="ECO:0000256" key="5">
    <source>
        <dbReference type="ARBA" id="ARBA00022695"/>
    </source>
</evidence>
<evidence type="ECO:0000256" key="9">
    <source>
        <dbReference type="ARBA" id="ARBA00023136"/>
    </source>
</evidence>
<reference evidence="13 14" key="1">
    <citation type="submission" date="2024-03" db="EMBL/GenBank/DDBJ databases">
        <title>Human intestinal bacterial collection.</title>
        <authorList>
            <person name="Pauvert C."/>
            <person name="Hitch T.C.A."/>
            <person name="Clavel T."/>
        </authorList>
    </citation>
    <scope>NUCLEOTIDE SEQUENCE [LARGE SCALE GENOMIC DNA]</scope>
    <source>
        <strain evidence="13 14">CLA-JM-H11</strain>
    </source>
</reference>
<evidence type="ECO:0000256" key="11">
    <source>
        <dbReference type="SAM" id="MobiDB-lite"/>
    </source>
</evidence>
<keyword evidence="9 10" id="KW-0472">Membrane</keyword>
<evidence type="ECO:0000256" key="8">
    <source>
        <dbReference type="ARBA" id="ARBA00022989"/>
    </source>
</evidence>
<dbReference type="InterPro" id="IPR045585">
    <property type="entry name" value="CdaA_N"/>
</dbReference>
<evidence type="ECO:0000256" key="10">
    <source>
        <dbReference type="HAMAP-Rule" id="MF_01499"/>
    </source>
</evidence>
<dbReference type="HAMAP" id="MF_01499">
    <property type="entry name" value="DacA"/>
    <property type="match status" value="1"/>
</dbReference>
<evidence type="ECO:0000256" key="1">
    <source>
        <dbReference type="ARBA" id="ARBA00000877"/>
    </source>
</evidence>
<dbReference type="PIRSF" id="PIRSF004793">
    <property type="entry name" value="UCP004793"/>
    <property type="match status" value="1"/>
</dbReference>
<comment type="catalytic activity">
    <reaction evidence="1 10">
        <text>2 ATP = 3',3'-c-di-AMP + 2 diphosphate</text>
        <dbReference type="Rhea" id="RHEA:35655"/>
        <dbReference type="ChEBI" id="CHEBI:30616"/>
        <dbReference type="ChEBI" id="CHEBI:33019"/>
        <dbReference type="ChEBI" id="CHEBI:71500"/>
        <dbReference type="EC" id="2.7.7.85"/>
    </reaction>
</comment>
<evidence type="ECO:0000256" key="7">
    <source>
        <dbReference type="ARBA" id="ARBA00022840"/>
    </source>
</evidence>
<sequence>MGLKGIWYDMFTLFHVNVGLSDILDIAVVAFLVYELIRLINQTHTAQIAKGILVLIFTFVVAKICDFRTLQWLINSVMSFGLIAVVIVFQPELRRALEQVGRTNFFGMQLFRSKVNPADLREVWQNAIVSVCDAAEQMSDTRTGALMVLERRTNLSEIIKTGTVLNADITPEILETIFYEGTALHDGAVVVRDGRIEAAGCVLPLSNNLEIGKDMGTRHRAALGMSENSDAVVVVVSEETGIISMAKNGVLIRRLDRQNLFNMLQGDMVPPQTEEKKQPFWRKKHES</sequence>
<dbReference type="InterPro" id="IPR003390">
    <property type="entry name" value="DNA_integrity_scan_DisA_N"/>
</dbReference>
<keyword evidence="14" id="KW-1185">Reference proteome</keyword>
<comment type="caution">
    <text evidence="13">The sequence shown here is derived from an EMBL/GenBank/DDBJ whole genome shotgun (WGS) entry which is preliminary data.</text>
</comment>
<feature type="transmembrane region" description="Helical" evidence="10">
    <location>
        <begin position="12"/>
        <end position="34"/>
    </location>
</feature>
<feature type="domain" description="DAC" evidence="12">
    <location>
        <begin position="90"/>
        <end position="257"/>
    </location>
</feature>
<keyword evidence="5 10" id="KW-0548">Nucleotidyltransferase</keyword>
<dbReference type="Pfam" id="PF19293">
    <property type="entry name" value="CdaA_N"/>
    <property type="match status" value="1"/>
</dbReference>
<proteinExistence type="inferred from homology"/>
<dbReference type="InterPro" id="IPR036888">
    <property type="entry name" value="DNA_integrity_DisA_N_sf"/>
</dbReference>
<keyword evidence="4 10" id="KW-0812">Transmembrane</keyword>
<dbReference type="InterPro" id="IPR050338">
    <property type="entry name" value="DisA"/>
</dbReference>
<feature type="region of interest" description="Disordered" evidence="11">
    <location>
        <begin position="267"/>
        <end position="287"/>
    </location>
</feature>
<keyword evidence="3 10" id="KW-0808">Transferase</keyword>
<comment type="function">
    <text evidence="10">Catalyzes the condensation of 2 ATP molecules into cyclic di-AMP (c-di-AMP), a second messenger used to regulate differing processes in different bacteria.</text>
</comment>
<dbReference type="Gene3D" id="3.40.1700.10">
    <property type="entry name" value="DNA integrity scanning protein, DisA, N-terminal domain"/>
    <property type="match status" value="1"/>
</dbReference>
<keyword evidence="6 10" id="KW-0547">Nucleotide-binding</keyword>
<dbReference type="PANTHER" id="PTHR34185">
    <property type="entry name" value="DIADENYLATE CYCLASE"/>
    <property type="match status" value="1"/>
</dbReference>
<evidence type="ECO:0000256" key="3">
    <source>
        <dbReference type="ARBA" id="ARBA00022679"/>
    </source>
</evidence>
<keyword evidence="2 10" id="KW-1003">Cell membrane</keyword>
<evidence type="ECO:0000256" key="2">
    <source>
        <dbReference type="ARBA" id="ARBA00022475"/>
    </source>
</evidence>
<dbReference type="Proteomes" id="UP001477672">
    <property type="component" value="Unassembled WGS sequence"/>
</dbReference>
<accession>A0ABV1GD72</accession>
<comment type="caution">
    <text evidence="10">Lacks conserved residue(s) required for the propagation of feature annotation.</text>
</comment>
<dbReference type="PANTHER" id="PTHR34185:SF1">
    <property type="entry name" value="DIADENYLATE CYCLASE"/>
    <property type="match status" value="1"/>
</dbReference>
<evidence type="ECO:0000313" key="14">
    <source>
        <dbReference type="Proteomes" id="UP001477672"/>
    </source>
</evidence>
<dbReference type="InterPro" id="IPR014046">
    <property type="entry name" value="C-di-AMP_synthase"/>
</dbReference>
<dbReference type="GO" id="GO:0106408">
    <property type="term" value="F:diadenylate cyclase activity"/>
    <property type="evidence" value="ECO:0007669"/>
    <property type="project" value="UniProtKB-EC"/>
</dbReference>
<evidence type="ECO:0000313" key="13">
    <source>
        <dbReference type="EMBL" id="MEQ2519783.1"/>
    </source>
</evidence>
<dbReference type="RefSeq" id="WP_349215218.1">
    <property type="nucleotide sequence ID" value="NZ_JBBMFA010000069.1"/>
</dbReference>
<dbReference type="InterPro" id="IPR034701">
    <property type="entry name" value="CdaA"/>
</dbReference>
<keyword evidence="8 10" id="KW-1133">Transmembrane helix</keyword>
<gene>
    <name evidence="13" type="primary">cdaA</name>
    <name evidence="10" type="synonym">dacA</name>
    <name evidence="13" type="ORF">WMO24_04965</name>
</gene>
<dbReference type="Pfam" id="PF02457">
    <property type="entry name" value="DAC"/>
    <property type="match status" value="1"/>
</dbReference>
<dbReference type="EC" id="2.7.7.85" evidence="10"/>
<dbReference type="NCBIfam" id="TIGR00159">
    <property type="entry name" value="diadenylate cyclase CdaA"/>
    <property type="match status" value="1"/>
</dbReference>
<name>A0ABV1GD72_9FIRM</name>
<organism evidence="13 14">
    <name type="scientific">Ruthenibacterium intestinale</name>
    <dbReference type="NCBI Taxonomy" id="3133163"/>
    <lineage>
        <taxon>Bacteria</taxon>
        <taxon>Bacillati</taxon>
        <taxon>Bacillota</taxon>
        <taxon>Clostridia</taxon>
        <taxon>Eubacteriales</taxon>
        <taxon>Oscillospiraceae</taxon>
        <taxon>Ruthenibacterium</taxon>
    </lineage>
</organism>
<protein>
    <recommendedName>
        <fullName evidence="10">Diadenylate cyclase</fullName>
        <shortName evidence="10">DAC</shortName>
        <ecNumber evidence="10">2.7.7.85</ecNumber>
    </recommendedName>
    <alternativeName>
        <fullName evidence="10">Cyclic-di-AMP synthase</fullName>
        <shortName evidence="10">c-di-AMP synthase</shortName>
    </alternativeName>
</protein>
<dbReference type="EMBL" id="JBBMFA010000069">
    <property type="protein sequence ID" value="MEQ2519783.1"/>
    <property type="molecule type" value="Genomic_DNA"/>
</dbReference>
<comment type="similarity">
    <text evidence="10">Belongs to the adenylate cyclase family. DacA/CdaA subfamily.</text>
</comment>
<dbReference type="PROSITE" id="PS51794">
    <property type="entry name" value="DAC"/>
    <property type="match status" value="1"/>
</dbReference>
<feature type="transmembrane region" description="Helical" evidence="10">
    <location>
        <begin position="70"/>
        <end position="89"/>
    </location>
</feature>
<evidence type="ECO:0000259" key="12">
    <source>
        <dbReference type="PROSITE" id="PS51794"/>
    </source>
</evidence>
<dbReference type="SUPFAM" id="SSF143597">
    <property type="entry name" value="YojJ-like"/>
    <property type="match status" value="1"/>
</dbReference>
<evidence type="ECO:0000256" key="4">
    <source>
        <dbReference type="ARBA" id="ARBA00022692"/>
    </source>
</evidence>
<evidence type="ECO:0000256" key="6">
    <source>
        <dbReference type="ARBA" id="ARBA00022741"/>
    </source>
</evidence>
<feature type="transmembrane region" description="Helical" evidence="10">
    <location>
        <begin position="46"/>
        <end position="64"/>
    </location>
</feature>
<keyword evidence="7 10" id="KW-0067">ATP-binding</keyword>